<feature type="compositionally biased region" description="Basic and acidic residues" evidence="1">
    <location>
        <begin position="329"/>
        <end position="338"/>
    </location>
</feature>
<name>A0A9P4Y216_CRYP1</name>
<dbReference type="PANTHER" id="PTHR35179">
    <property type="entry name" value="PROTEIN CBG02620"/>
    <property type="match status" value="1"/>
</dbReference>
<sequence length="477" mass="54328">MSSTPWSKHGRAGINKLSHLTQRRLRMLGIDPVRYSWMTANLGRQLGAVDETTTKPYAGRVTSAGGFELACSYNWRLPPAPAPRDPRLARMKNREGRIRLLPSLARQTPQIFVPGEAPGVVFHELPLSFAPNRRLSSCRDFNTAYMPESPFQAMFRAIEVMRPGLKLDDVDVIINRSNLSHLLRVARGRCSKPYRLELSMIRNSLLVTPKWPVLHESHRNNYGRLFEEHFTRHTTDMSEAGSHHRAILYNLGPLRCLVLMEVDAAFTELEPSWASPNWRLPQTEQNLMTSIQHEQVQAAHEQQISMQSDAERRLFQSLLNDENNGNGDDGDKFEEAASKKPPSLRPLTLLRKGGGTLSAHTAELITKTDFQDSDTKTQQMWLGRTPYLIKSLHSLNAFTNVHVINSWRRLMAFEERSQENLQKLVSALQMLREITSGTADRHAIGICTQQSRSLKVFTPQETPRPSLPLDIKKRFWT</sequence>
<organism evidence="2 3">
    <name type="scientific">Cryphonectria parasitica (strain ATCC 38755 / EP155)</name>
    <dbReference type="NCBI Taxonomy" id="660469"/>
    <lineage>
        <taxon>Eukaryota</taxon>
        <taxon>Fungi</taxon>
        <taxon>Dikarya</taxon>
        <taxon>Ascomycota</taxon>
        <taxon>Pezizomycotina</taxon>
        <taxon>Sordariomycetes</taxon>
        <taxon>Sordariomycetidae</taxon>
        <taxon>Diaporthales</taxon>
        <taxon>Cryphonectriaceae</taxon>
        <taxon>Cryphonectria-Endothia species complex</taxon>
        <taxon>Cryphonectria</taxon>
    </lineage>
</organism>
<dbReference type="GeneID" id="63842471"/>
<reference evidence="2" key="1">
    <citation type="journal article" date="2020" name="Phytopathology">
        <title>Genome sequence of the chestnut blight fungus Cryphonectria parasitica EP155: A fundamental resource for an archetypical invasive plant pathogen.</title>
        <authorList>
            <person name="Crouch J.A."/>
            <person name="Dawe A."/>
            <person name="Aerts A."/>
            <person name="Barry K."/>
            <person name="Churchill A.C.L."/>
            <person name="Grimwood J."/>
            <person name="Hillman B."/>
            <person name="Milgroom M.G."/>
            <person name="Pangilinan J."/>
            <person name="Smith M."/>
            <person name="Salamov A."/>
            <person name="Schmutz J."/>
            <person name="Yadav J."/>
            <person name="Grigoriev I.V."/>
            <person name="Nuss D."/>
        </authorList>
    </citation>
    <scope>NUCLEOTIDE SEQUENCE</scope>
    <source>
        <strain evidence="2">EP155</strain>
    </source>
</reference>
<evidence type="ECO:0000256" key="1">
    <source>
        <dbReference type="SAM" id="MobiDB-lite"/>
    </source>
</evidence>
<dbReference type="Proteomes" id="UP000803844">
    <property type="component" value="Unassembled WGS sequence"/>
</dbReference>
<evidence type="ECO:0000313" key="2">
    <source>
        <dbReference type="EMBL" id="KAF3765181.1"/>
    </source>
</evidence>
<gene>
    <name evidence="2" type="ORF">M406DRAFT_70321</name>
</gene>
<protein>
    <submittedName>
        <fullName evidence="2">Uncharacterized protein</fullName>
    </submittedName>
</protein>
<evidence type="ECO:0000313" key="3">
    <source>
        <dbReference type="Proteomes" id="UP000803844"/>
    </source>
</evidence>
<dbReference type="RefSeq" id="XP_040776142.1">
    <property type="nucleotide sequence ID" value="XM_040925342.1"/>
</dbReference>
<dbReference type="EMBL" id="MU032348">
    <property type="protein sequence ID" value="KAF3765181.1"/>
    <property type="molecule type" value="Genomic_DNA"/>
</dbReference>
<feature type="region of interest" description="Disordered" evidence="1">
    <location>
        <begin position="320"/>
        <end position="347"/>
    </location>
</feature>
<dbReference type="PANTHER" id="PTHR35179:SF1">
    <property type="entry name" value="INTEGRAL MEMBRANE PROTEIN"/>
    <property type="match status" value="1"/>
</dbReference>
<dbReference type="OrthoDB" id="420564at2759"/>
<accession>A0A9P4Y216</accession>
<comment type="caution">
    <text evidence="2">The sequence shown here is derived from an EMBL/GenBank/DDBJ whole genome shotgun (WGS) entry which is preliminary data.</text>
</comment>
<proteinExistence type="predicted"/>
<keyword evidence="3" id="KW-1185">Reference proteome</keyword>
<dbReference type="AlphaFoldDB" id="A0A9P4Y216"/>